<organism evidence="2 3">
    <name type="scientific">Halomonas campaniensis</name>
    <dbReference type="NCBI Taxonomy" id="213554"/>
    <lineage>
        <taxon>Bacteria</taxon>
        <taxon>Pseudomonadati</taxon>
        <taxon>Pseudomonadota</taxon>
        <taxon>Gammaproteobacteria</taxon>
        <taxon>Oceanospirillales</taxon>
        <taxon>Halomonadaceae</taxon>
        <taxon>Halomonas</taxon>
    </lineage>
</organism>
<dbReference type="Pfam" id="PF06094">
    <property type="entry name" value="GGACT"/>
    <property type="match status" value="1"/>
</dbReference>
<comment type="caution">
    <text evidence="2">The sequence shown here is derived from an EMBL/GenBank/DDBJ whole genome shotgun (WGS) entry which is preliminary data.</text>
</comment>
<dbReference type="InterPro" id="IPR013024">
    <property type="entry name" value="GGCT-like"/>
</dbReference>
<dbReference type="InterPro" id="IPR036568">
    <property type="entry name" value="GGCT-like_sf"/>
</dbReference>
<keyword evidence="2" id="KW-0808">Transferase</keyword>
<dbReference type="GO" id="GO:0016740">
    <property type="term" value="F:transferase activity"/>
    <property type="evidence" value="ECO:0007669"/>
    <property type="project" value="UniProtKB-KW"/>
</dbReference>
<dbReference type="AlphaFoldDB" id="A0A7W5K1Y0"/>
<reference evidence="2 3" key="1">
    <citation type="submission" date="2020-08" db="EMBL/GenBank/DDBJ databases">
        <title>Genomic Encyclopedia of Archaeal and Bacterial Type Strains, Phase II (KMG-II): from individual species to whole genera.</title>
        <authorList>
            <person name="Goeker M."/>
        </authorList>
    </citation>
    <scope>NUCLEOTIDE SEQUENCE [LARGE SCALE GENOMIC DNA]</scope>
    <source>
        <strain evidence="2 3">5AG</strain>
    </source>
</reference>
<evidence type="ECO:0000313" key="3">
    <source>
        <dbReference type="Proteomes" id="UP000553442"/>
    </source>
</evidence>
<dbReference type="CDD" id="cd06661">
    <property type="entry name" value="GGCT_like"/>
    <property type="match status" value="1"/>
</dbReference>
<keyword evidence="3" id="KW-1185">Reference proteome</keyword>
<dbReference type="Proteomes" id="UP000553442">
    <property type="component" value="Unassembled WGS sequence"/>
</dbReference>
<evidence type="ECO:0000259" key="1">
    <source>
        <dbReference type="Pfam" id="PF06094"/>
    </source>
</evidence>
<dbReference type="SUPFAM" id="SSF110857">
    <property type="entry name" value="Gamma-glutamyl cyclotransferase-like"/>
    <property type="match status" value="1"/>
</dbReference>
<dbReference type="Gene3D" id="3.10.490.10">
    <property type="entry name" value="Gamma-glutamyl cyclotransferase-like"/>
    <property type="match status" value="1"/>
</dbReference>
<accession>A0A7W5K1Y0</accession>
<name>A0A7W5K1Y0_9GAMM</name>
<feature type="domain" description="Gamma-glutamylcyclotransferase AIG2-like" evidence="1">
    <location>
        <begin position="48"/>
        <end position="136"/>
    </location>
</feature>
<evidence type="ECO:0000313" key="2">
    <source>
        <dbReference type="EMBL" id="MBB3330447.1"/>
    </source>
</evidence>
<gene>
    <name evidence="2" type="ORF">BDK63_001313</name>
</gene>
<proteinExistence type="predicted"/>
<dbReference type="EMBL" id="JACHZF010000008">
    <property type="protein sequence ID" value="MBB3330447.1"/>
    <property type="molecule type" value="Genomic_DNA"/>
</dbReference>
<protein>
    <submittedName>
        <fullName evidence="2">Gamma-glutamylcyclotransferase (GGCT)/AIG2-like uncharacterized protein YtfP</fullName>
    </submittedName>
</protein>
<dbReference type="RefSeq" id="WP_183330569.1">
    <property type="nucleotide sequence ID" value="NZ_JACHZF010000008.1"/>
</dbReference>
<dbReference type="InterPro" id="IPR009288">
    <property type="entry name" value="AIG2-like_dom"/>
</dbReference>
<sequence length="147" mass="16530">MTRRRLLLTTLLGLPLAVAGWLWLTMLSPFTYDPPDGLAPIGEGPHEVFVYGTLRSGVVRWVVTGRAGESRPAVLEDFRRTGLDLEEAPGERVEGEVITVSAEELARLDRYERLGIRYERVRLELADGREAWVYRRLPEEAAAGARL</sequence>